<dbReference type="AlphaFoldDB" id="A1RU13"/>
<accession>A1RU13</accession>
<dbReference type="GeneID" id="4617438"/>
<dbReference type="Proteomes" id="UP000002595">
    <property type="component" value="Chromosome"/>
</dbReference>
<dbReference type="HOGENOM" id="CLU_111004_0_0_2"/>
<proteinExistence type="predicted"/>
<protein>
    <submittedName>
        <fullName evidence="1">Uncharacterized protein</fullName>
    </submittedName>
</protein>
<gene>
    <name evidence="1" type="ordered locus">Pisl_1281</name>
</gene>
<dbReference type="eggNOG" id="arCOG05487">
    <property type="taxonomic scope" value="Archaea"/>
</dbReference>
<evidence type="ECO:0000313" key="2">
    <source>
        <dbReference type="Proteomes" id="UP000002595"/>
    </source>
</evidence>
<dbReference type="RefSeq" id="WP_011763020.1">
    <property type="nucleotide sequence ID" value="NC_008701.1"/>
</dbReference>
<organism evidence="1 2">
    <name type="scientific">Pyrobaculum islandicum (strain DSM 4184 / JCM 9189 / GEO3)</name>
    <dbReference type="NCBI Taxonomy" id="384616"/>
    <lineage>
        <taxon>Archaea</taxon>
        <taxon>Thermoproteota</taxon>
        <taxon>Thermoprotei</taxon>
        <taxon>Thermoproteales</taxon>
        <taxon>Thermoproteaceae</taxon>
        <taxon>Pyrobaculum</taxon>
    </lineage>
</organism>
<keyword evidence="2" id="KW-1185">Reference proteome</keyword>
<dbReference type="OrthoDB" id="31276at2157"/>
<dbReference type="EMBL" id="CP000504">
    <property type="protein sequence ID" value="ABL88445.1"/>
    <property type="molecule type" value="Genomic_DNA"/>
</dbReference>
<evidence type="ECO:0000313" key="1">
    <source>
        <dbReference type="EMBL" id="ABL88445.1"/>
    </source>
</evidence>
<reference evidence="1" key="1">
    <citation type="submission" date="2006-12" db="EMBL/GenBank/DDBJ databases">
        <title>Complete sequence of Pyrobaculum islandicum DSM 4184.</title>
        <authorList>
            <person name="Copeland A."/>
            <person name="Lucas S."/>
            <person name="Lapidus A."/>
            <person name="Barry K."/>
            <person name="Detter J.C."/>
            <person name="Glavina del Rio T."/>
            <person name="Dalin E."/>
            <person name="Tice H."/>
            <person name="Pitluck S."/>
            <person name="Meincke L."/>
            <person name="Brettin T."/>
            <person name="Bruce D."/>
            <person name="Han C."/>
            <person name="Tapia R."/>
            <person name="Gilna P."/>
            <person name="Schmutz J."/>
            <person name="Larimer F."/>
            <person name="Land M."/>
            <person name="Hauser L."/>
            <person name="Kyrpides N."/>
            <person name="Mikhailova N."/>
            <person name="Cozen A.E."/>
            <person name="Fitz-Gibbon S.T."/>
            <person name="House C.H."/>
            <person name="Saltikov C."/>
            <person name="Lowe T."/>
            <person name="Richardson P."/>
        </authorList>
    </citation>
    <scope>NUCLEOTIDE SEQUENCE [LARGE SCALE GENOMIC DNA]</scope>
    <source>
        <strain evidence="1">DSM 4184</strain>
    </source>
</reference>
<name>A1RU13_PYRIL</name>
<sequence length="215" mass="25645">MEYYCDFDAVAAAIDNMLGELIREHFNDMPPGEIETIREFVFRDFMHYLATRAGIYSWRKFSEFKARQRLCIYAERMWNRLWDIASEWFALWKIKWNQRVRLVFSEEEFKRATQSVRWSNELDKVLKKINLQEVKLFVISNLIRIGEVAGVEQIAEYLVRDEINSIVERVGPEKAVEMYKSGQLAARLLERVNSLKNTSDPLLLLKFDFSRIYPR</sequence>
<dbReference type="KEGG" id="pis:Pisl_1281"/>